<dbReference type="AlphaFoldDB" id="A0A397HIT1"/>
<evidence type="ECO:0000313" key="2">
    <source>
        <dbReference type="Proteomes" id="UP000266861"/>
    </source>
</evidence>
<dbReference type="EMBL" id="PQFF01000305">
    <property type="protein sequence ID" value="RHZ62889.1"/>
    <property type="molecule type" value="Genomic_DNA"/>
</dbReference>
<protein>
    <submittedName>
        <fullName evidence="1">Uncharacterized protein</fullName>
    </submittedName>
</protein>
<accession>A0A397HIT1</accession>
<keyword evidence="2" id="KW-1185">Reference proteome</keyword>
<dbReference type="Proteomes" id="UP000266861">
    <property type="component" value="Unassembled WGS sequence"/>
</dbReference>
<name>A0A397HIT1_9GLOM</name>
<gene>
    <name evidence="1" type="ORF">Glove_334g9</name>
</gene>
<sequence>MTKKELGLRDDFYSFPTCPKCHKLYNKQEVEDYKENDINSVIKCRHNDIIPNLTFLPRIHPKRHTNQPISVEISNITTDDEVLNISSEDEMEEMEEISIESEEESADEFSNIFEDYLSPNYDPDEPIDPKSTNNNSYLWILL</sequence>
<evidence type="ECO:0000313" key="1">
    <source>
        <dbReference type="EMBL" id="RHZ62889.1"/>
    </source>
</evidence>
<proteinExistence type="predicted"/>
<comment type="caution">
    <text evidence="1">The sequence shown here is derived from an EMBL/GenBank/DDBJ whole genome shotgun (WGS) entry which is preliminary data.</text>
</comment>
<reference evidence="1 2" key="1">
    <citation type="submission" date="2018-08" db="EMBL/GenBank/DDBJ databases">
        <title>Genome and evolution of the arbuscular mycorrhizal fungus Diversispora epigaea (formerly Glomus versiforme) and its bacterial endosymbionts.</title>
        <authorList>
            <person name="Sun X."/>
            <person name="Fei Z."/>
            <person name="Harrison M."/>
        </authorList>
    </citation>
    <scope>NUCLEOTIDE SEQUENCE [LARGE SCALE GENOMIC DNA]</scope>
    <source>
        <strain evidence="1 2">IT104</strain>
    </source>
</reference>
<organism evidence="1 2">
    <name type="scientific">Diversispora epigaea</name>
    <dbReference type="NCBI Taxonomy" id="1348612"/>
    <lineage>
        <taxon>Eukaryota</taxon>
        <taxon>Fungi</taxon>
        <taxon>Fungi incertae sedis</taxon>
        <taxon>Mucoromycota</taxon>
        <taxon>Glomeromycotina</taxon>
        <taxon>Glomeromycetes</taxon>
        <taxon>Diversisporales</taxon>
        <taxon>Diversisporaceae</taxon>
        <taxon>Diversispora</taxon>
    </lineage>
</organism>
<dbReference type="OrthoDB" id="2436336at2759"/>